<evidence type="ECO:0000259" key="8">
    <source>
        <dbReference type="Pfam" id="PF08281"/>
    </source>
</evidence>
<evidence type="ECO:0000313" key="10">
    <source>
        <dbReference type="Proteomes" id="UP000642748"/>
    </source>
</evidence>
<dbReference type="InterPro" id="IPR039425">
    <property type="entry name" value="RNA_pol_sigma-70-like"/>
</dbReference>
<comment type="similarity">
    <text evidence="1 6">Belongs to the sigma-70 factor family. ECF subfamily.</text>
</comment>
<evidence type="ECO:0000256" key="5">
    <source>
        <dbReference type="ARBA" id="ARBA00023163"/>
    </source>
</evidence>
<evidence type="ECO:0000256" key="1">
    <source>
        <dbReference type="ARBA" id="ARBA00010641"/>
    </source>
</evidence>
<evidence type="ECO:0000313" key="9">
    <source>
        <dbReference type="EMBL" id="GIH14218.1"/>
    </source>
</evidence>
<evidence type="ECO:0000256" key="6">
    <source>
        <dbReference type="RuleBase" id="RU000716"/>
    </source>
</evidence>
<evidence type="ECO:0000256" key="4">
    <source>
        <dbReference type="ARBA" id="ARBA00023125"/>
    </source>
</evidence>
<keyword evidence="4 6" id="KW-0238">DNA-binding</keyword>
<reference evidence="9" key="1">
    <citation type="submission" date="2021-01" db="EMBL/GenBank/DDBJ databases">
        <title>Whole genome shotgun sequence of Rugosimonospora africana NBRC 104875.</title>
        <authorList>
            <person name="Komaki H."/>
            <person name="Tamura T."/>
        </authorList>
    </citation>
    <scope>NUCLEOTIDE SEQUENCE</scope>
    <source>
        <strain evidence="9">NBRC 104875</strain>
    </source>
</reference>
<dbReference type="AlphaFoldDB" id="A0A8J3VQD0"/>
<dbReference type="Pfam" id="PF08281">
    <property type="entry name" value="Sigma70_r4_2"/>
    <property type="match status" value="1"/>
</dbReference>
<proteinExistence type="inferred from homology"/>
<keyword evidence="5 6" id="KW-0804">Transcription</keyword>
<keyword evidence="10" id="KW-1185">Reference proteome</keyword>
<dbReference type="SUPFAM" id="SSF88946">
    <property type="entry name" value="Sigma2 domain of RNA polymerase sigma factors"/>
    <property type="match status" value="1"/>
</dbReference>
<dbReference type="InterPro" id="IPR013325">
    <property type="entry name" value="RNA_pol_sigma_r2"/>
</dbReference>
<dbReference type="NCBIfam" id="TIGR02937">
    <property type="entry name" value="sigma70-ECF"/>
    <property type="match status" value="1"/>
</dbReference>
<comment type="caution">
    <text evidence="9">The sequence shown here is derived from an EMBL/GenBank/DDBJ whole genome shotgun (WGS) entry which is preliminary data.</text>
</comment>
<keyword evidence="2 6" id="KW-0805">Transcription regulation</keyword>
<protein>
    <recommendedName>
        <fullName evidence="6">RNA polymerase sigma factor</fullName>
    </recommendedName>
</protein>
<dbReference type="InterPro" id="IPR013249">
    <property type="entry name" value="RNA_pol_sigma70_r4_t2"/>
</dbReference>
<keyword evidence="3 6" id="KW-0731">Sigma factor</keyword>
<gene>
    <name evidence="9" type="primary">rpoE_14</name>
    <name evidence="9" type="ORF">Raf01_23900</name>
</gene>
<dbReference type="InterPro" id="IPR007627">
    <property type="entry name" value="RNA_pol_sigma70_r2"/>
</dbReference>
<dbReference type="Gene3D" id="1.10.10.10">
    <property type="entry name" value="Winged helix-like DNA-binding domain superfamily/Winged helix DNA-binding domain"/>
    <property type="match status" value="1"/>
</dbReference>
<name>A0A8J3VQD0_9ACTN</name>
<evidence type="ECO:0000259" key="7">
    <source>
        <dbReference type="Pfam" id="PF04542"/>
    </source>
</evidence>
<dbReference type="Proteomes" id="UP000642748">
    <property type="component" value="Unassembled WGS sequence"/>
</dbReference>
<evidence type="ECO:0000256" key="3">
    <source>
        <dbReference type="ARBA" id="ARBA00023082"/>
    </source>
</evidence>
<feature type="domain" description="RNA polymerase sigma-70 region 2" evidence="7">
    <location>
        <begin position="30"/>
        <end position="96"/>
    </location>
</feature>
<dbReference type="EMBL" id="BONZ01000021">
    <property type="protein sequence ID" value="GIH14218.1"/>
    <property type="molecule type" value="Genomic_DNA"/>
</dbReference>
<dbReference type="InterPro" id="IPR014284">
    <property type="entry name" value="RNA_pol_sigma-70_dom"/>
</dbReference>
<dbReference type="InterPro" id="IPR013324">
    <property type="entry name" value="RNA_pol_sigma_r3/r4-like"/>
</dbReference>
<dbReference type="Gene3D" id="1.10.1740.10">
    <property type="match status" value="1"/>
</dbReference>
<dbReference type="Pfam" id="PF04542">
    <property type="entry name" value="Sigma70_r2"/>
    <property type="match status" value="1"/>
</dbReference>
<dbReference type="InterPro" id="IPR036388">
    <property type="entry name" value="WH-like_DNA-bd_sf"/>
</dbReference>
<dbReference type="GO" id="GO:0003677">
    <property type="term" value="F:DNA binding"/>
    <property type="evidence" value="ECO:0007669"/>
    <property type="project" value="UniProtKB-KW"/>
</dbReference>
<organism evidence="9 10">
    <name type="scientific">Rugosimonospora africana</name>
    <dbReference type="NCBI Taxonomy" id="556532"/>
    <lineage>
        <taxon>Bacteria</taxon>
        <taxon>Bacillati</taxon>
        <taxon>Actinomycetota</taxon>
        <taxon>Actinomycetes</taxon>
        <taxon>Micromonosporales</taxon>
        <taxon>Micromonosporaceae</taxon>
        <taxon>Rugosimonospora</taxon>
    </lineage>
</organism>
<dbReference type="GO" id="GO:0006950">
    <property type="term" value="P:response to stress"/>
    <property type="evidence" value="ECO:0007669"/>
    <property type="project" value="UniProtKB-ARBA"/>
</dbReference>
<dbReference type="RefSeq" id="WP_203917871.1">
    <property type="nucleotide sequence ID" value="NZ_BONZ01000021.1"/>
</dbReference>
<dbReference type="PANTHER" id="PTHR43133">
    <property type="entry name" value="RNA POLYMERASE ECF-TYPE SIGMA FACTO"/>
    <property type="match status" value="1"/>
</dbReference>
<dbReference type="InterPro" id="IPR000838">
    <property type="entry name" value="RNA_pol_sigma70_ECF_CS"/>
</dbReference>
<dbReference type="GO" id="GO:0006352">
    <property type="term" value="P:DNA-templated transcription initiation"/>
    <property type="evidence" value="ECO:0007669"/>
    <property type="project" value="InterPro"/>
</dbReference>
<dbReference type="SUPFAM" id="SSF88659">
    <property type="entry name" value="Sigma3 and sigma4 domains of RNA polymerase sigma factors"/>
    <property type="match status" value="1"/>
</dbReference>
<dbReference type="PROSITE" id="PS01063">
    <property type="entry name" value="SIGMA70_ECF"/>
    <property type="match status" value="1"/>
</dbReference>
<feature type="domain" description="RNA polymerase sigma factor 70 region 4 type 2" evidence="8">
    <location>
        <begin position="126"/>
        <end position="176"/>
    </location>
</feature>
<accession>A0A8J3VQD0</accession>
<dbReference type="PANTHER" id="PTHR43133:SF61">
    <property type="entry name" value="ECF RNA POLYMERASE SIGMA FACTOR SIGC"/>
    <property type="match status" value="1"/>
</dbReference>
<sequence length="193" mass="21032">MVGSGYDDETITNAALAARDGDRAAATTFVELTQRHVHRFLGHLADVRDVEDLAQETYLRAMSGLRGFAARSSARTWLLSIARRVAADHVRTASRRPRTTRLDDRESDAETATARVAGGFEDAVVLQHLLAGLDRDRREAFVATQVLGLSYADAAEVCDCPIGTIRSRVARAREDLVTALNDDRDAGHGRTAT</sequence>
<evidence type="ECO:0000256" key="2">
    <source>
        <dbReference type="ARBA" id="ARBA00023015"/>
    </source>
</evidence>
<dbReference type="GO" id="GO:0016987">
    <property type="term" value="F:sigma factor activity"/>
    <property type="evidence" value="ECO:0007669"/>
    <property type="project" value="UniProtKB-KW"/>
</dbReference>